<accession>A0A4Y2RRD6</accession>
<gene>
    <name evidence="1" type="ORF">AVEN_22726_1</name>
</gene>
<sequence>MAILKRSQQMKKCEVEETVQLVSSDGSDEFQQEEQALFTVKEVDMQKGNKRQMKYMTTYLVAALDRTKVSDLKAMFVVAETARSLGCEVGDITLSRSSIRRERMKYHSNMFQQLKTKFQEQNSKLTVHWDGKLLQNLTGKKVDSRSLIVSGIFIGV</sequence>
<organism evidence="1 2">
    <name type="scientific">Araneus ventricosus</name>
    <name type="common">Orbweaver spider</name>
    <name type="synonym">Epeira ventricosa</name>
    <dbReference type="NCBI Taxonomy" id="182803"/>
    <lineage>
        <taxon>Eukaryota</taxon>
        <taxon>Metazoa</taxon>
        <taxon>Ecdysozoa</taxon>
        <taxon>Arthropoda</taxon>
        <taxon>Chelicerata</taxon>
        <taxon>Arachnida</taxon>
        <taxon>Araneae</taxon>
        <taxon>Araneomorphae</taxon>
        <taxon>Entelegynae</taxon>
        <taxon>Araneoidea</taxon>
        <taxon>Araneidae</taxon>
        <taxon>Araneus</taxon>
    </lineage>
</organism>
<dbReference type="Proteomes" id="UP000499080">
    <property type="component" value="Unassembled WGS sequence"/>
</dbReference>
<keyword evidence="2" id="KW-1185">Reference proteome</keyword>
<proteinExistence type="predicted"/>
<dbReference type="AlphaFoldDB" id="A0A4Y2RRD6"/>
<protein>
    <submittedName>
        <fullName evidence="1">Uncharacterized protein</fullName>
    </submittedName>
</protein>
<dbReference type="EMBL" id="BGPR01017853">
    <property type="protein sequence ID" value="GBN77465.1"/>
    <property type="molecule type" value="Genomic_DNA"/>
</dbReference>
<comment type="caution">
    <text evidence="1">The sequence shown here is derived from an EMBL/GenBank/DDBJ whole genome shotgun (WGS) entry which is preliminary data.</text>
</comment>
<evidence type="ECO:0000313" key="1">
    <source>
        <dbReference type="EMBL" id="GBN77465.1"/>
    </source>
</evidence>
<reference evidence="1 2" key="1">
    <citation type="journal article" date="2019" name="Sci. Rep.">
        <title>Orb-weaving spider Araneus ventricosus genome elucidates the spidroin gene catalogue.</title>
        <authorList>
            <person name="Kono N."/>
            <person name="Nakamura H."/>
            <person name="Ohtoshi R."/>
            <person name="Moran D.A.P."/>
            <person name="Shinohara A."/>
            <person name="Yoshida Y."/>
            <person name="Fujiwara M."/>
            <person name="Mori M."/>
            <person name="Tomita M."/>
            <person name="Arakawa K."/>
        </authorList>
    </citation>
    <scope>NUCLEOTIDE SEQUENCE [LARGE SCALE GENOMIC DNA]</scope>
</reference>
<evidence type="ECO:0000313" key="2">
    <source>
        <dbReference type="Proteomes" id="UP000499080"/>
    </source>
</evidence>
<name>A0A4Y2RRD6_ARAVE</name>
<dbReference type="OrthoDB" id="6626714at2759"/>